<keyword evidence="3" id="KW-0479">Metal-binding</keyword>
<protein>
    <submittedName>
        <fullName evidence="8">TmcB2</fullName>
    </submittedName>
</protein>
<dbReference type="Pfam" id="PF13183">
    <property type="entry name" value="Fer4_8"/>
    <property type="match status" value="1"/>
</dbReference>
<proteinExistence type="predicted"/>
<dbReference type="GO" id="GO:0051539">
    <property type="term" value="F:4 iron, 4 sulfur cluster binding"/>
    <property type="evidence" value="ECO:0007669"/>
    <property type="project" value="UniProtKB-KW"/>
</dbReference>
<dbReference type="HOGENOM" id="CLU_1903279_0_0_7"/>
<evidence type="ECO:0000259" key="7">
    <source>
        <dbReference type="Pfam" id="PF13183"/>
    </source>
</evidence>
<dbReference type="Proteomes" id="UP000000442">
    <property type="component" value="Chromosome"/>
</dbReference>
<evidence type="ECO:0000256" key="4">
    <source>
        <dbReference type="ARBA" id="ARBA00022982"/>
    </source>
</evidence>
<dbReference type="GO" id="GO:0046872">
    <property type="term" value="F:metal ion binding"/>
    <property type="evidence" value="ECO:0007669"/>
    <property type="project" value="UniProtKB-KW"/>
</dbReference>
<dbReference type="STRING" id="177437.HRM2_44990"/>
<accession>C0QF54</accession>
<dbReference type="KEGG" id="dat:HRM2_44990"/>
<dbReference type="InterPro" id="IPR009051">
    <property type="entry name" value="Helical_ferredxn"/>
</dbReference>
<dbReference type="PANTHER" id="PTHR43551">
    <property type="entry name" value="FUMARATE REDUCTASE IRON-SULFUR SUBUNIT"/>
    <property type="match status" value="1"/>
</dbReference>
<evidence type="ECO:0000256" key="2">
    <source>
        <dbReference type="ARBA" id="ARBA00022485"/>
    </source>
</evidence>
<dbReference type="eggNOG" id="COG1150">
    <property type="taxonomic scope" value="Bacteria"/>
</dbReference>
<gene>
    <name evidence="8" type="primary">tmcB2</name>
    <name evidence="8" type="ordered locus">HRM2_44990</name>
</gene>
<keyword evidence="2" id="KW-0004">4Fe-4S</keyword>
<evidence type="ECO:0000256" key="6">
    <source>
        <dbReference type="ARBA" id="ARBA00023014"/>
    </source>
</evidence>
<dbReference type="EMBL" id="CP001087">
    <property type="protein sequence ID" value="ACN17555.1"/>
    <property type="molecule type" value="Genomic_DNA"/>
</dbReference>
<dbReference type="InterPro" id="IPR017896">
    <property type="entry name" value="4Fe4S_Fe-S-bd"/>
</dbReference>
<dbReference type="AlphaFoldDB" id="C0QF54"/>
<keyword evidence="4" id="KW-0249">Electron transport</keyword>
<dbReference type="SUPFAM" id="SSF46548">
    <property type="entry name" value="alpha-helical ferredoxin"/>
    <property type="match status" value="1"/>
</dbReference>
<evidence type="ECO:0000256" key="3">
    <source>
        <dbReference type="ARBA" id="ARBA00022723"/>
    </source>
</evidence>
<dbReference type="PANTHER" id="PTHR43551:SF1">
    <property type="entry name" value="HETERODISULFIDE REDUCTASE"/>
    <property type="match status" value="1"/>
</dbReference>
<dbReference type="Gene3D" id="1.10.1060.10">
    <property type="entry name" value="Alpha-helical ferredoxin"/>
    <property type="match status" value="1"/>
</dbReference>
<reference evidence="8 9" key="1">
    <citation type="journal article" date="2009" name="Environ. Microbiol.">
        <title>Genome sequence of Desulfobacterium autotrophicum HRM2, a marine sulfate reducer oxidizing organic carbon completely to carbon dioxide.</title>
        <authorList>
            <person name="Strittmatter A.W."/>
            <person name="Liesegang H."/>
            <person name="Rabus R."/>
            <person name="Decker I."/>
            <person name="Amann J."/>
            <person name="Andres S."/>
            <person name="Henne A."/>
            <person name="Fricke W.F."/>
            <person name="Martinez-Arias R."/>
            <person name="Bartels D."/>
            <person name="Goesmann A."/>
            <person name="Krause L."/>
            <person name="Puehler A."/>
            <person name="Klenk H.P."/>
            <person name="Richter M."/>
            <person name="Schuler M."/>
            <person name="Gloeckner F.O."/>
            <person name="Meyerdierks A."/>
            <person name="Gottschalk G."/>
            <person name="Amann R."/>
        </authorList>
    </citation>
    <scope>NUCLEOTIDE SEQUENCE [LARGE SCALE GENOMIC DNA]</scope>
    <source>
        <strain evidence="9">ATCC 43914 / DSM 3382 / HRM2</strain>
    </source>
</reference>
<dbReference type="OrthoDB" id="5419966at2"/>
<sequence>MSTPIQPAVDTDKINEILWTRKKEIQVSLKSCAHCSLCADSCFLYQCREKDPRYMPSHKFINSIGTLYKKKGNVTREALEEIRDIVWKRCVLCTRCYCPLGIDIPSMIALARKVCRSQNVFYDYSQETRGPQK</sequence>
<organism evidence="8 9">
    <name type="scientific">Desulforapulum autotrophicum (strain ATCC 43914 / DSM 3382 / VKM B-1955 / HRM2)</name>
    <name type="common">Desulfobacterium autotrophicum</name>
    <dbReference type="NCBI Taxonomy" id="177437"/>
    <lineage>
        <taxon>Bacteria</taxon>
        <taxon>Pseudomonadati</taxon>
        <taxon>Thermodesulfobacteriota</taxon>
        <taxon>Desulfobacteria</taxon>
        <taxon>Desulfobacterales</taxon>
        <taxon>Desulfobacteraceae</taxon>
        <taxon>Desulforapulum</taxon>
    </lineage>
</organism>
<evidence type="ECO:0000256" key="1">
    <source>
        <dbReference type="ARBA" id="ARBA00022448"/>
    </source>
</evidence>
<evidence type="ECO:0000256" key="5">
    <source>
        <dbReference type="ARBA" id="ARBA00023004"/>
    </source>
</evidence>
<keyword evidence="1" id="KW-0813">Transport</keyword>
<evidence type="ECO:0000313" key="8">
    <source>
        <dbReference type="EMBL" id="ACN17555.1"/>
    </source>
</evidence>
<keyword evidence="5" id="KW-0408">Iron</keyword>
<feature type="domain" description="4Fe-4S ferredoxin-type" evidence="7">
    <location>
        <begin position="29"/>
        <end position="102"/>
    </location>
</feature>
<evidence type="ECO:0000313" key="9">
    <source>
        <dbReference type="Proteomes" id="UP000000442"/>
    </source>
</evidence>
<dbReference type="RefSeq" id="WP_015906269.1">
    <property type="nucleotide sequence ID" value="NC_012108.1"/>
</dbReference>
<keyword evidence="6" id="KW-0411">Iron-sulfur</keyword>
<keyword evidence="9" id="KW-1185">Reference proteome</keyword>
<name>C0QF54_DESAH</name>